<name>A0A015M311_RHIIW</name>
<dbReference type="EMBL" id="JEMT01003853">
    <property type="protein sequence ID" value="EXX79391.1"/>
    <property type="molecule type" value="Genomic_DNA"/>
</dbReference>
<keyword evidence="3" id="KW-1185">Reference proteome</keyword>
<sequence length="102" mass="11736">MLNTLKRYSEHYDQKQGISLINDFLQLGHILEELQQLESKKAFNAMYALIERNLNDSIMIAERGKRISKLQKGQTQPKGTGHKSVNGLKKEIEAKEQRAKKP</sequence>
<proteinExistence type="predicted"/>
<protein>
    <submittedName>
        <fullName evidence="2">Uncharacterized protein</fullName>
    </submittedName>
</protein>
<reference evidence="2 3" key="1">
    <citation type="submission" date="2014-02" db="EMBL/GenBank/DDBJ databases">
        <title>Single nucleus genome sequencing reveals high similarity among nuclei of an endomycorrhizal fungus.</title>
        <authorList>
            <person name="Lin K."/>
            <person name="Geurts R."/>
            <person name="Zhang Z."/>
            <person name="Limpens E."/>
            <person name="Saunders D.G."/>
            <person name="Mu D."/>
            <person name="Pang E."/>
            <person name="Cao H."/>
            <person name="Cha H."/>
            <person name="Lin T."/>
            <person name="Zhou Q."/>
            <person name="Shang Y."/>
            <person name="Li Y."/>
            <person name="Ivanov S."/>
            <person name="Sharma T."/>
            <person name="Velzen R.V."/>
            <person name="Ruijter N.D."/>
            <person name="Aanen D.K."/>
            <person name="Win J."/>
            <person name="Kamoun S."/>
            <person name="Bisseling T."/>
            <person name="Huang S."/>
        </authorList>
    </citation>
    <scope>NUCLEOTIDE SEQUENCE [LARGE SCALE GENOMIC DNA]</scope>
    <source>
        <strain evidence="3">DAOM197198w</strain>
    </source>
</reference>
<evidence type="ECO:0000313" key="3">
    <source>
        <dbReference type="Proteomes" id="UP000022910"/>
    </source>
</evidence>
<dbReference type="AlphaFoldDB" id="A0A015M311"/>
<organism evidence="2 3">
    <name type="scientific">Rhizophagus irregularis (strain DAOM 197198w)</name>
    <name type="common">Glomus intraradices</name>
    <dbReference type="NCBI Taxonomy" id="1432141"/>
    <lineage>
        <taxon>Eukaryota</taxon>
        <taxon>Fungi</taxon>
        <taxon>Fungi incertae sedis</taxon>
        <taxon>Mucoromycota</taxon>
        <taxon>Glomeromycotina</taxon>
        <taxon>Glomeromycetes</taxon>
        <taxon>Glomerales</taxon>
        <taxon>Glomeraceae</taxon>
        <taxon>Rhizophagus</taxon>
    </lineage>
</organism>
<evidence type="ECO:0000313" key="2">
    <source>
        <dbReference type="EMBL" id="EXX79391.1"/>
    </source>
</evidence>
<evidence type="ECO:0000256" key="1">
    <source>
        <dbReference type="SAM" id="MobiDB-lite"/>
    </source>
</evidence>
<accession>A0A015M311</accession>
<feature type="region of interest" description="Disordered" evidence="1">
    <location>
        <begin position="68"/>
        <end position="102"/>
    </location>
</feature>
<comment type="caution">
    <text evidence="2">The sequence shown here is derived from an EMBL/GenBank/DDBJ whole genome shotgun (WGS) entry which is preliminary data.</text>
</comment>
<dbReference type="HOGENOM" id="CLU_2278973_0_0_1"/>
<feature type="compositionally biased region" description="Basic and acidic residues" evidence="1">
    <location>
        <begin position="88"/>
        <end position="102"/>
    </location>
</feature>
<dbReference type="Proteomes" id="UP000022910">
    <property type="component" value="Unassembled WGS sequence"/>
</dbReference>
<gene>
    <name evidence="2" type="ORF">RirG_006080</name>
</gene>